<evidence type="ECO:0000313" key="5">
    <source>
        <dbReference type="Proteomes" id="UP000002931"/>
    </source>
</evidence>
<evidence type="ECO:0000313" key="4">
    <source>
        <dbReference type="EMBL" id="EAQ11066.1"/>
    </source>
</evidence>
<gene>
    <name evidence="4" type="ORF">RB2654_05260</name>
</gene>
<dbReference type="InterPro" id="IPR017853">
    <property type="entry name" value="GH"/>
</dbReference>
<evidence type="ECO:0000259" key="1">
    <source>
        <dbReference type="Pfam" id="PF13547"/>
    </source>
</evidence>
<feature type="domain" description="Rcc01698-like C-terminal" evidence="3">
    <location>
        <begin position="1055"/>
        <end position="1155"/>
    </location>
</feature>
<dbReference type="Pfam" id="PF13547">
    <property type="entry name" value="GTA_TIM"/>
    <property type="match status" value="1"/>
</dbReference>
<reference evidence="4 5" key="1">
    <citation type="journal article" date="2010" name="J. Bacteriol.">
        <title>Genome sequences of Pelagibaca bermudensis HTCC2601T and Maritimibacter alkaliphilus HTCC2654T, the type strains of two marine Roseobacter genera.</title>
        <authorList>
            <person name="Thrash J.C."/>
            <person name="Cho J.C."/>
            <person name="Ferriera S."/>
            <person name="Johnson J."/>
            <person name="Vergin K.L."/>
            <person name="Giovannoni S.J."/>
        </authorList>
    </citation>
    <scope>NUCLEOTIDE SEQUENCE [LARGE SCALE GENOMIC DNA]</scope>
    <source>
        <strain evidence="4 5">HTCC2654</strain>
    </source>
</reference>
<feature type="domain" description="GTA TIM-barrel-like" evidence="1">
    <location>
        <begin position="447"/>
        <end position="743"/>
    </location>
</feature>
<feature type="domain" description="Tip attachment protein J" evidence="2">
    <location>
        <begin position="801"/>
        <end position="964"/>
    </location>
</feature>
<keyword evidence="5" id="KW-1185">Reference proteome</keyword>
<dbReference type="Gene3D" id="3.20.20.80">
    <property type="entry name" value="Glycosidases"/>
    <property type="match status" value="1"/>
</dbReference>
<protein>
    <recommendedName>
        <fullName evidence="6">Host specificity protein</fullName>
    </recommendedName>
</protein>
<dbReference type="EMBL" id="AAMT01000020">
    <property type="protein sequence ID" value="EAQ11066.1"/>
    <property type="molecule type" value="Genomic_DNA"/>
</dbReference>
<dbReference type="InterPro" id="IPR056490">
    <property type="entry name" value="Rcc01698_C"/>
</dbReference>
<dbReference type="CDD" id="cd19607">
    <property type="entry name" value="GTA_TIM-barrel-like"/>
    <property type="match status" value="1"/>
</dbReference>
<dbReference type="InterPro" id="IPR032876">
    <property type="entry name" value="J_dom"/>
</dbReference>
<sequence>MATIVLSAIGAGLGASIGGSVLGLSSVVIGRAVGAIAGRMIDNRLMSTGSEPVETGKVDRLRITGVSEGAPVGQVYGRYRTGGQVIWSGKVRENRTITDGEAQGSGKGFLAPKGPTVTEYSYSVSLAIALCEGEITHVGRIWADGKEVKPKHLTMRVYPGDEAQMPDPTLEAALGAGKTPAFRGTAYVVIENLDITQYGNRIPVFNFEVFRPEQPGETPDLARGTKAVAMIPGCGEYALATDVVHFGGEPGKRTPANKHTPLGKPDFEASLGMLEGELPNCESVSLVDSWFGTDLRADQCEIAPRVDQKDRDGVKMPWQVSGLDRDGASLVPYEADRAVYGGTPTDFSVYQAITRLKEAGKAVTFYPFILMEQMDGNGRTDPWTGAGDQPRLPWRGRITTSKAPGQAGSPDGTAAAEAEVAAFFGNAQPHHFIPVEGTVTYIGPYEWSYRRMILHYATICAQAGGVEAFLIGSELRGLTQIRGAGNSFPVVEQLQALANDVRLILGPSVKISYAADWSEYFGYHPQDGSGDVFFHLDALWSDPNIDFIGIDNYMPVSDWREGEDHADAHWGSIYNLNYLKSNVMGGEGYDWYYHAPEAREVQLRTPITDGAHNEPWVWRYKDIRGWWENEHHNRIGGVRQTASTDWVAGSKPIWFTEYGCAAIDKGTNQPNKFLDPKSSESSLPRYSNGHRDDFMQMQYLRAVREFWENPANNPVHQLTGVKMIDMDRAHVWAWDARPFPWFPKKRAAWGDWENYERGHWLNGRDSNRSLASVVSEICTRSGVTHFDVSRLYGLVRGYMVDQVTDARTALQPLMLAYGFEAAEREGVLEFFTRKGTPDGTLDPARFVATDEIEGDLEFSRAPEAEMVGRVRLNHTESESAYEVRSVEAIFPDEETHSVSSSDLPMILTQAEARGITERWLAEARVARDRARFALAPSDLSWRAGDVVELETADGTGYFRIDHVEQAGVQMIQAVRVEPGVLTPSDGVESEIELAEFTPAVPVYPVFLDLPLLTGEETPHLPRLAVASDPWPGPVAVYSSASENGYSLNQVIRAPARIGVTESTLRWARPGLIDRGPALRVRLPQGAVSSAGLDGILSGSNVAAIGFGDTDGWEVFQFSDAVLVEEDVYELSGRLRGQVGSDWAMPAEWPVGSTVVFLDSAVTPLNLPLSARGLERHYRIGPASETIDDETYEHSVVTTYGVGLRPYTPAHVSARASGGDYAVTWVRRSRIDGDSWQGVEVPLGEESESYVLRVIDGGSVKREVVVTSAAWTYSAAMQAADSVTAPFEIEVAQVSQSFGPGPGARIVVGG</sequence>
<evidence type="ECO:0000259" key="2">
    <source>
        <dbReference type="Pfam" id="PF13550"/>
    </source>
</evidence>
<proteinExistence type="predicted"/>
<dbReference type="HOGENOM" id="CLU_007148_0_0_5"/>
<dbReference type="Pfam" id="PF13550">
    <property type="entry name" value="Phage-tail_3"/>
    <property type="match status" value="1"/>
</dbReference>
<dbReference type="RefSeq" id="WP_008329366.1">
    <property type="nucleotide sequence ID" value="NZ_CH902578.1"/>
</dbReference>
<organism evidence="4 5">
    <name type="scientific">Maritimibacter alkaliphilus HTCC2654</name>
    <dbReference type="NCBI Taxonomy" id="314271"/>
    <lineage>
        <taxon>Bacteria</taxon>
        <taxon>Pseudomonadati</taxon>
        <taxon>Pseudomonadota</taxon>
        <taxon>Alphaproteobacteria</taxon>
        <taxon>Rhodobacterales</taxon>
        <taxon>Roseobacteraceae</taxon>
        <taxon>Maritimibacter</taxon>
    </lineage>
</organism>
<accession>A3VL16</accession>
<dbReference type="OrthoDB" id="8445115at2"/>
<dbReference type="STRING" id="314271.RB2654_05260"/>
<evidence type="ECO:0008006" key="6">
    <source>
        <dbReference type="Google" id="ProtNLM"/>
    </source>
</evidence>
<dbReference type="InterPro" id="IPR025195">
    <property type="entry name" value="GTA_TIM_dom"/>
</dbReference>
<dbReference type="Proteomes" id="UP000002931">
    <property type="component" value="Unassembled WGS sequence"/>
</dbReference>
<dbReference type="SUPFAM" id="SSF51445">
    <property type="entry name" value="(Trans)glycosidases"/>
    <property type="match status" value="1"/>
</dbReference>
<name>A3VL16_9RHOB</name>
<dbReference type="eggNOG" id="COG3391">
    <property type="taxonomic scope" value="Bacteria"/>
</dbReference>
<comment type="caution">
    <text evidence="4">The sequence shown here is derived from an EMBL/GenBank/DDBJ whole genome shotgun (WGS) entry which is preliminary data.</text>
</comment>
<evidence type="ECO:0000259" key="3">
    <source>
        <dbReference type="Pfam" id="PF23666"/>
    </source>
</evidence>
<dbReference type="Pfam" id="PF23666">
    <property type="entry name" value="Rcc01698_C"/>
    <property type="match status" value="1"/>
</dbReference>